<proteinExistence type="predicted"/>
<dbReference type="Proteomes" id="UP000000268">
    <property type="component" value="Chromosome"/>
</dbReference>
<evidence type="ECO:0000313" key="2">
    <source>
        <dbReference type="Proteomes" id="UP000000268"/>
    </source>
</evidence>
<dbReference type="eggNOG" id="COG5031">
    <property type="taxonomic scope" value="Bacteria"/>
</dbReference>
<keyword evidence="2" id="KW-1185">Reference proteome</keyword>
<accession>B0C9A5</accession>
<protein>
    <submittedName>
        <fullName evidence="1">Uncharacterized protein</fullName>
    </submittedName>
</protein>
<dbReference type="AlphaFoldDB" id="B0C9A5"/>
<gene>
    <name evidence="1" type="ordered locus">AM1_2786</name>
</gene>
<reference evidence="1 2" key="1">
    <citation type="journal article" date="2008" name="Proc. Natl. Acad. Sci. U.S.A.">
        <title>Niche adaptation and genome expansion in the chlorophyll d-producing cyanobacterium Acaryochloris marina.</title>
        <authorList>
            <person name="Swingley W.D."/>
            <person name="Chen M."/>
            <person name="Cheung P.C."/>
            <person name="Conrad A.L."/>
            <person name="Dejesa L.C."/>
            <person name="Hao J."/>
            <person name="Honchak B.M."/>
            <person name="Karbach L.E."/>
            <person name="Kurdoglu A."/>
            <person name="Lahiri S."/>
            <person name="Mastrian S.D."/>
            <person name="Miyashita H."/>
            <person name="Page L."/>
            <person name="Ramakrishna P."/>
            <person name="Satoh S."/>
            <person name="Sattley W.M."/>
            <person name="Shimada Y."/>
            <person name="Taylor H.L."/>
            <person name="Tomo T."/>
            <person name="Tsuchiya T."/>
            <person name="Wang Z.T."/>
            <person name="Raymond J."/>
            <person name="Mimuro M."/>
            <person name="Blankenship R.E."/>
            <person name="Touchman J.W."/>
        </authorList>
    </citation>
    <scope>NUCLEOTIDE SEQUENCE [LARGE SCALE GENOMIC DNA]</scope>
    <source>
        <strain evidence="2">MBIC 11017</strain>
    </source>
</reference>
<sequence>MHPLAKDMMQAIQDHLLQWQRSIEDLPIISPEVMGRELIGRHQELALQFLILMPYLSMQVETAEVELVQQFAQACQHQPHTLKSLKQVHAGQLRGLLWDYSVRSLVKLLPGGWWQKLGCMVGAMHQYIGDPKTARQYQTLGELPEGTLGKALYQYYRDLNFPLPGEKKSFSDILVPHDLIHVLSGIDTSPVGEIVVAGFEAGMSGSQFGFELLLEVVLDFHLGLEFTTLGILDPSQNNFIPSLVIQAFVQGTAVRQDLFSPDWSFSELLEQPILTIRDSYNIQTLDLNKMVGPQVLPLPQTVLASS</sequence>
<evidence type="ECO:0000313" key="1">
    <source>
        <dbReference type="EMBL" id="ABW27786.1"/>
    </source>
</evidence>
<dbReference type="HOGENOM" id="CLU_073282_0_0_3"/>
<dbReference type="EMBL" id="CP000828">
    <property type="protein sequence ID" value="ABW27786.1"/>
    <property type="molecule type" value="Genomic_DNA"/>
</dbReference>
<organism evidence="1 2">
    <name type="scientific">Acaryochloris marina (strain MBIC 11017)</name>
    <dbReference type="NCBI Taxonomy" id="329726"/>
    <lineage>
        <taxon>Bacteria</taxon>
        <taxon>Bacillati</taxon>
        <taxon>Cyanobacteriota</taxon>
        <taxon>Cyanophyceae</taxon>
        <taxon>Acaryochloridales</taxon>
        <taxon>Acaryochloridaceae</taxon>
        <taxon>Acaryochloris</taxon>
    </lineage>
</organism>
<dbReference type="KEGG" id="amr:AM1_2786"/>
<name>B0C9A5_ACAM1</name>